<protein>
    <submittedName>
        <fullName evidence="2">Uncharacterized protein</fullName>
    </submittedName>
</protein>
<proteinExistence type="predicted"/>
<reference evidence="2 3" key="1">
    <citation type="submission" date="2006-03" db="EMBL/GenBank/DDBJ databases">
        <authorList>
            <person name="Pinhassi J."/>
            <person name="Pedros-Alio C."/>
            <person name="Ferriera S."/>
            <person name="Johnson J."/>
            <person name="Kravitz S."/>
            <person name="Halpern A."/>
            <person name="Remington K."/>
            <person name="Beeson K."/>
            <person name="Tran B."/>
            <person name="Rogers Y.-H."/>
            <person name="Friedman R."/>
            <person name="Venter J.C."/>
        </authorList>
    </citation>
    <scope>NUCLEOTIDE SEQUENCE [LARGE SCALE GENOMIC DNA]</scope>
    <source>
        <strain evidence="2 3">RED65</strain>
    </source>
</reference>
<evidence type="ECO:0000313" key="2">
    <source>
        <dbReference type="EMBL" id="EAT12755.1"/>
    </source>
</evidence>
<sequence length="119" mass="13863">MIPNLSKEMIDLMQQLRKRIRSEFGVDLRLSQPDVVERLLELVNKSHDQKTLLLFADLEDMMGISFEHPTQEKQESSDQHETIIRRVYRGQVIEERPARNESQAKSASGKRIYRGQVVA</sequence>
<gene>
    <name evidence="2" type="ORF">RED65_13762</name>
</gene>
<dbReference type="RefSeq" id="WP_007018544.1">
    <property type="nucleotide sequence ID" value="NZ_CH724117.1"/>
</dbReference>
<keyword evidence="3" id="KW-1185">Reference proteome</keyword>
<dbReference type="HOGENOM" id="CLU_166622_0_0_6"/>
<comment type="caution">
    <text evidence="2">The sequence shown here is derived from an EMBL/GenBank/DDBJ whole genome shotgun (WGS) entry which is preliminary data.</text>
</comment>
<dbReference type="EMBL" id="AAQH01000005">
    <property type="protein sequence ID" value="EAT12755.1"/>
    <property type="molecule type" value="Genomic_DNA"/>
</dbReference>
<dbReference type="AlphaFoldDB" id="Q1N336"/>
<dbReference type="Proteomes" id="UP000004263">
    <property type="component" value="Unassembled WGS sequence"/>
</dbReference>
<dbReference type="STRING" id="207949.RED65_13762"/>
<evidence type="ECO:0000256" key="1">
    <source>
        <dbReference type="SAM" id="MobiDB-lite"/>
    </source>
</evidence>
<organism evidence="2 3">
    <name type="scientific">Bermanella marisrubri</name>
    <dbReference type="NCBI Taxonomy" id="207949"/>
    <lineage>
        <taxon>Bacteria</taxon>
        <taxon>Pseudomonadati</taxon>
        <taxon>Pseudomonadota</taxon>
        <taxon>Gammaproteobacteria</taxon>
        <taxon>Oceanospirillales</taxon>
        <taxon>Oceanospirillaceae</taxon>
        <taxon>Bermanella</taxon>
    </lineage>
</organism>
<feature type="region of interest" description="Disordered" evidence="1">
    <location>
        <begin position="95"/>
        <end position="119"/>
    </location>
</feature>
<accession>Q1N336</accession>
<evidence type="ECO:0000313" key="3">
    <source>
        <dbReference type="Proteomes" id="UP000004263"/>
    </source>
</evidence>
<name>Q1N336_9GAMM</name>
<dbReference type="OrthoDB" id="6196953at2"/>